<proteinExistence type="predicted"/>
<dbReference type="EMBL" id="OR343189">
    <property type="protein sequence ID" value="WNL50212.1"/>
    <property type="molecule type" value="Genomic_DNA"/>
</dbReference>
<organism evidence="1">
    <name type="scientific">Marseillevirus sp</name>
    <dbReference type="NCBI Taxonomy" id="2809551"/>
    <lineage>
        <taxon>Viruses</taxon>
        <taxon>Varidnaviria</taxon>
        <taxon>Bamfordvirae</taxon>
        <taxon>Nucleocytoviricota</taxon>
        <taxon>Megaviricetes</taxon>
        <taxon>Pimascovirales</taxon>
        <taxon>Pimascovirales incertae sedis</taxon>
        <taxon>Marseilleviridae</taxon>
        <taxon>Marseillevirus</taxon>
    </lineage>
</organism>
<reference evidence="1" key="1">
    <citation type="submission" date="2023-07" db="EMBL/GenBank/DDBJ databases">
        <authorList>
            <person name="Xia Y."/>
        </authorList>
    </citation>
    <scope>NUCLEOTIDE SEQUENCE</scope>
    <source>
        <strain evidence="1">E</strain>
    </source>
</reference>
<gene>
    <name evidence="1" type="ORF">MarDSR_173</name>
</gene>
<sequence>MSILRKQVLSQNQGLKIFEFGTIRRVLYSEERELAKSYLSFCAVIPSSQKLTSRVSLTVEDCEFQNVFPEEEYRNLLMPGKILHFDGGFTYTE</sequence>
<name>A0AA96EM43_9VIRU</name>
<evidence type="ECO:0000313" key="1">
    <source>
        <dbReference type="EMBL" id="WNL50212.1"/>
    </source>
</evidence>
<protein>
    <submittedName>
        <fullName evidence="1">Uncharacterized protein</fullName>
    </submittedName>
</protein>
<accession>A0AA96EM43</accession>